<proteinExistence type="predicted"/>
<sequence length="143" mass="15686">MVRYAANLLSRSLAPSFAPLRGTLEDLEKLAIKLNLLHKGIRVRWTPTASPVRVEYATLTSLAHIPPIVVSISSIVASLSGSIKNSRVIDAVVAETLANHPTIPPQWPSNLDSFWDSLNDTDLYNHNLVLVAPGSVNLERKDR</sequence>
<gene>
    <name evidence="1" type="ORF">ARMOST_18553</name>
</gene>
<evidence type="ECO:0000313" key="1">
    <source>
        <dbReference type="EMBL" id="SJL15071.1"/>
    </source>
</evidence>
<dbReference type="AlphaFoldDB" id="A0A284S219"/>
<dbReference type="OrthoDB" id="3101114at2759"/>
<organism evidence="1 2">
    <name type="scientific">Armillaria ostoyae</name>
    <name type="common">Armillaria root rot fungus</name>
    <dbReference type="NCBI Taxonomy" id="47428"/>
    <lineage>
        <taxon>Eukaryota</taxon>
        <taxon>Fungi</taxon>
        <taxon>Dikarya</taxon>
        <taxon>Basidiomycota</taxon>
        <taxon>Agaricomycotina</taxon>
        <taxon>Agaricomycetes</taxon>
        <taxon>Agaricomycetidae</taxon>
        <taxon>Agaricales</taxon>
        <taxon>Marasmiineae</taxon>
        <taxon>Physalacriaceae</taxon>
        <taxon>Armillaria</taxon>
    </lineage>
</organism>
<accession>A0A284S219</accession>
<keyword evidence="2" id="KW-1185">Reference proteome</keyword>
<reference evidence="2" key="1">
    <citation type="journal article" date="2017" name="Nat. Ecol. Evol.">
        <title>Genome expansion and lineage-specific genetic innovations in the forest pathogenic fungi Armillaria.</title>
        <authorList>
            <person name="Sipos G."/>
            <person name="Prasanna A.N."/>
            <person name="Walter M.C."/>
            <person name="O'Connor E."/>
            <person name="Balint B."/>
            <person name="Krizsan K."/>
            <person name="Kiss B."/>
            <person name="Hess J."/>
            <person name="Varga T."/>
            <person name="Slot J."/>
            <person name="Riley R."/>
            <person name="Boka B."/>
            <person name="Rigling D."/>
            <person name="Barry K."/>
            <person name="Lee J."/>
            <person name="Mihaltcheva S."/>
            <person name="LaButti K."/>
            <person name="Lipzen A."/>
            <person name="Waldron R."/>
            <person name="Moloney N.M."/>
            <person name="Sperisen C."/>
            <person name="Kredics L."/>
            <person name="Vagvoelgyi C."/>
            <person name="Patrignani A."/>
            <person name="Fitzpatrick D."/>
            <person name="Nagy I."/>
            <person name="Doyle S."/>
            <person name="Anderson J.B."/>
            <person name="Grigoriev I.V."/>
            <person name="Gueldener U."/>
            <person name="Muensterkoetter M."/>
            <person name="Nagy L.G."/>
        </authorList>
    </citation>
    <scope>NUCLEOTIDE SEQUENCE [LARGE SCALE GENOMIC DNA]</scope>
    <source>
        <strain evidence="2">C18/9</strain>
    </source>
</reference>
<dbReference type="Proteomes" id="UP000219338">
    <property type="component" value="Unassembled WGS sequence"/>
</dbReference>
<dbReference type="EMBL" id="FUEG01000026">
    <property type="protein sequence ID" value="SJL15071.1"/>
    <property type="molecule type" value="Genomic_DNA"/>
</dbReference>
<protein>
    <submittedName>
        <fullName evidence="1">Uncharacterized protein</fullName>
    </submittedName>
</protein>
<evidence type="ECO:0000313" key="2">
    <source>
        <dbReference type="Proteomes" id="UP000219338"/>
    </source>
</evidence>
<name>A0A284S219_ARMOS</name>